<dbReference type="InterPro" id="IPR007401">
    <property type="entry name" value="DUF454"/>
</dbReference>
<dbReference type="EMBL" id="JAEDXU010000016">
    <property type="protein sequence ID" value="MBP1048405.1"/>
    <property type="molecule type" value="Genomic_DNA"/>
</dbReference>
<dbReference type="RefSeq" id="WP_209559175.1">
    <property type="nucleotide sequence ID" value="NZ_JAEDXU010000016.1"/>
</dbReference>
<feature type="transmembrane region" description="Helical" evidence="1">
    <location>
        <begin position="74"/>
        <end position="93"/>
    </location>
</feature>
<keyword evidence="3" id="KW-1185">Reference proteome</keyword>
<name>A0ABS4CPB2_9ENTE</name>
<keyword evidence="1" id="KW-0472">Membrane</keyword>
<keyword evidence="1" id="KW-0812">Transmembrane</keyword>
<dbReference type="Pfam" id="PF04304">
    <property type="entry name" value="DUF454"/>
    <property type="match status" value="1"/>
</dbReference>
<dbReference type="PANTHER" id="PTHR35813:SF1">
    <property type="entry name" value="INNER MEMBRANE PROTEIN YBAN"/>
    <property type="match status" value="1"/>
</dbReference>
<accession>A0ABS4CPB2</accession>
<reference evidence="2 3" key="1">
    <citation type="submission" date="2020-12" db="EMBL/GenBank/DDBJ databases">
        <title>Vagococcus allomyrinae sp. nov. and Enterococcus lavae sp. nov., isolated from the larvae of Allomyrina dichotoma.</title>
        <authorList>
            <person name="Lee S.D."/>
        </authorList>
    </citation>
    <scope>NUCLEOTIDE SEQUENCE [LARGE SCALE GENOMIC DNA]</scope>
    <source>
        <strain evidence="2 3">BWM-S5</strain>
    </source>
</reference>
<sequence length="134" mass="15503">MKKFLFIALGAVTFALGTLGIFLPFLPTTVFYLLTGFFWLRSSDKLYNRFIQSESYQKYVEKPILQKNISTKNMIKMFLAIFIVFLIPCIIVDNLMMRVTMGIVYVTHVVLLTWYLKGKNRSVASAEVGNRNDR</sequence>
<protein>
    <submittedName>
        <fullName evidence="2">YbaN family protein</fullName>
    </submittedName>
</protein>
<dbReference type="Proteomes" id="UP000673375">
    <property type="component" value="Unassembled WGS sequence"/>
</dbReference>
<gene>
    <name evidence="2" type="ORF">I6N96_19165</name>
</gene>
<organism evidence="2 3">
    <name type="scientific">Enterococcus larvae</name>
    <dbReference type="NCBI Taxonomy" id="2794352"/>
    <lineage>
        <taxon>Bacteria</taxon>
        <taxon>Bacillati</taxon>
        <taxon>Bacillota</taxon>
        <taxon>Bacilli</taxon>
        <taxon>Lactobacillales</taxon>
        <taxon>Enterococcaceae</taxon>
        <taxon>Enterococcus</taxon>
    </lineage>
</organism>
<evidence type="ECO:0000313" key="3">
    <source>
        <dbReference type="Proteomes" id="UP000673375"/>
    </source>
</evidence>
<feature type="transmembrane region" description="Helical" evidence="1">
    <location>
        <begin position="99"/>
        <end position="116"/>
    </location>
</feature>
<evidence type="ECO:0000313" key="2">
    <source>
        <dbReference type="EMBL" id="MBP1048405.1"/>
    </source>
</evidence>
<dbReference type="PANTHER" id="PTHR35813">
    <property type="entry name" value="INNER MEMBRANE PROTEIN YBAN"/>
    <property type="match status" value="1"/>
</dbReference>
<evidence type="ECO:0000256" key="1">
    <source>
        <dbReference type="SAM" id="Phobius"/>
    </source>
</evidence>
<comment type="caution">
    <text evidence="2">The sequence shown here is derived from an EMBL/GenBank/DDBJ whole genome shotgun (WGS) entry which is preliminary data.</text>
</comment>
<proteinExistence type="predicted"/>
<keyword evidence="1" id="KW-1133">Transmembrane helix</keyword>